<evidence type="ECO:0000313" key="9">
    <source>
        <dbReference type="Proteomes" id="UP000238532"/>
    </source>
</evidence>
<dbReference type="InterPro" id="IPR034690">
    <property type="entry name" value="Endolysin_T4_type"/>
</dbReference>
<gene>
    <name evidence="8" type="ORF">BV102_00830</name>
</gene>
<dbReference type="SUPFAM" id="SSF53955">
    <property type="entry name" value="Lysozyme-like"/>
    <property type="match status" value="1"/>
</dbReference>
<organism evidence="8 9">
    <name type="scientific">Haemophilus influenzae</name>
    <dbReference type="NCBI Taxonomy" id="727"/>
    <lineage>
        <taxon>Bacteria</taxon>
        <taxon>Pseudomonadati</taxon>
        <taxon>Pseudomonadota</taxon>
        <taxon>Gammaproteobacteria</taxon>
        <taxon>Pasteurellales</taxon>
        <taxon>Pasteurellaceae</taxon>
        <taxon>Haemophilus</taxon>
    </lineage>
</organism>
<sequence>MSKKFGAMILCSAAAVAAAFFAQQKGLPAQQQNQVSPKAVSMIVNLEGCVRNPYKCPADVWTNGVGNTHNVDKTKILTIDEVATDLRQNIKQAENCINADFNGRKMNQNQYDAMTSLAFNVGCSNIKTYYSKTQGKRVATTLYRAAQAENWILMCNRIEDFNKSSGRVLKGLQIRRAKEKAICLGK</sequence>
<dbReference type="GO" id="GO:0003796">
    <property type="term" value="F:lysozyme activity"/>
    <property type="evidence" value="ECO:0007669"/>
    <property type="project" value="UniProtKB-EC"/>
</dbReference>
<comment type="catalytic activity">
    <reaction evidence="1 6">
        <text>Hydrolysis of (1-&gt;4)-beta-linkages between N-acetylmuramic acid and N-acetyl-D-glucosamine residues in a peptidoglycan and between N-acetyl-D-glucosamine residues in chitodextrins.</text>
        <dbReference type="EC" id="3.2.1.17"/>
    </reaction>
</comment>
<keyword evidence="7" id="KW-0732">Signal</keyword>
<dbReference type="GO" id="GO:0031640">
    <property type="term" value="P:killing of cells of another organism"/>
    <property type="evidence" value="ECO:0007669"/>
    <property type="project" value="UniProtKB-KW"/>
</dbReference>
<dbReference type="GO" id="GO:0009253">
    <property type="term" value="P:peptidoglycan catabolic process"/>
    <property type="evidence" value="ECO:0007669"/>
    <property type="project" value="InterPro"/>
</dbReference>
<keyword evidence="4 6" id="KW-0378">Hydrolase</keyword>
<evidence type="ECO:0000256" key="3">
    <source>
        <dbReference type="ARBA" id="ARBA00022638"/>
    </source>
</evidence>
<dbReference type="GO" id="GO:0016998">
    <property type="term" value="P:cell wall macromolecule catabolic process"/>
    <property type="evidence" value="ECO:0007669"/>
    <property type="project" value="InterPro"/>
</dbReference>
<comment type="caution">
    <text evidence="8">The sequence shown here is derived from an EMBL/GenBank/DDBJ whole genome shotgun (WGS) entry which is preliminary data.</text>
</comment>
<dbReference type="Gene3D" id="1.10.530.40">
    <property type="match status" value="1"/>
</dbReference>
<accession>A0A2S9RPX9</accession>
<name>A0A2S9RPX9_HAEIF</name>
<dbReference type="InterPro" id="IPR043688">
    <property type="entry name" value="SAR_endolysin-like"/>
</dbReference>
<dbReference type="EMBL" id="NEBY01000202">
    <property type="protein sequence ID" value="PRJ61312.1"/>
    <property type="molecule type" value="Genomic_DNA"/>
</dbReference>
<keyword evidence="5 6" id="KW-0326">Glycosidase</keyword>
<dbReference type="CDD" id="cd16901">
    <property type="entry name" value="lyz_P1"/>
    <property type="match status" value="1"/>
</dbReference>
<dbReference type="AlphaFoldDB" id="A0A2S9RPX9"/>
<protein>
    <recommendedName>
        <fullName evidence="6">Lysozyme</fullName>
        <ecNumber evidence="6">3.2.1.17</ecNumber>
    </recommendedName>
</protein>
<reference evidence="8 9" key="1">
    <citation type="submission" date="2017-04" db="EMBL/GenBank/DDBJ databases">
        <title>Haemophilus influenzae in COPD genome sequencing project.</title>
        <authorList>
            <person name="Murphy T.F."/>
            <person name="Kong Y."/>
            <person name="Nadendla S."/>
            <person name="Tettelin H."/>
            <person name="Pettigrew M."/>
        </authorList>
    </citation>
    <scope>NUCLEOTIDE SEQUENCE [LARGE SCALE GENOMIC DNA]</scope>
    <source>
        <strain evidence="8 9">56P127H1</strain>
    </source>
</reference>
<dbReference type="PANTHER" id="PTHR38107:SF4">
    <property type="entry name" value="LYSOZYME"/>
    <property type="match status" value="1"/>
</dbReference>
<evidence type="ECO:0000256" key="6">
    <source>
        <dbReference type="RuleBase" id="RU003788"/>
    </source>
</evidence>
<evidence type="ECO:0000256" key="1">
    <source>
        <dbReference type="ARBA" id="ARBA00000632"/>
    </source>
</evidence>
<dbReference type="PANTHER" id="PTHR38107">
    <property type="match status" value="1"/>
</dbReference>
<dbReference type="RefSeq" id="WP_105882058.1">
    <property type="nucleotide sequence ID" value="NZ_CP135761.1"/>
</dbReference>
<dbReference type="HAMAP" id="MF_04136">
    <property type="entry name" value="SAR_ENDOLYSIN"/>
    <property type="match status" value="1"/>
</dbReference>
<feature type="signal peptide" evidence="7">
    <location>
        <begin position="1"/>
        <end position="22"/>
    </location>
</feature>
<dbReference type="InterPro" id="IPR002196">
    <property type="entry name" value="Glyco_hydro_24"/>
</dbReference>
<dbReference type="InterPro" id="IPR023347">
    <property type="entry name" value="Lysozyme_dom_sf"/>
</dbReference>
<dbReference type="Proteomes" id="UP000238532">
    <property type="component" value="Unassembled WGS sequence"/>
</dbReference>
<keyword evidence="3 6" id="KW-0081">Bacteriolytic enzyme</keyword>
<dbReference type="InterPro" id="IPR023346">
    <property type="entry name" value="Lysozyme-like_dom_sf"/>
</dbReference>
<evidence type="ECO:0000313" key="8">
    <source>
        <dbReference type="EMBL" id="PRJ61312.1"/>
    </source>
</evidence>
<keyword evidence="2 6" id="KW-0929">Antimicrobial</keyword>
<evidence type="ECO:0000256" key="2">
    <source>
        <dbReference type="ARBA" id="ARBA00022529"/>
    </source>
</evidence>
<evidence type="ECO:0000256" key="4">
    <source>
        <dbReference type="ARBA" id="ARBA00022801"/>
    </source>
</evidence>
<evidence type="ECO:0000256" key="7">
    <source>
        <dbReference type="SAM" id="SignalP"/>
    </source>
</evidence>
<feature type="chain" id="PRO_5015755631" description="Lysozyme" evidence="7">
    <location>
        <begin position="23"/>
        <end position="186"/>
    </location>
</feature>
<dbReference type="InterPro" id="IPR051018">
    <property type="entry name" value="Bacteriophage_GH24"/>
</dbReference>
<dbReference type="EC" id="3.2.1.17" evidence="6"/>
<evidence type="ECO:0000256" key="5">
    <source>
        <dbReference type="ARBA" id="ARBA00023295"/>
    </source>
</evidence>
<dbReference type="Pfam" id="PF00959">
    <property type="entry name" value="Phage_lysozyme"/>
    <property type="match status" value="1"/>
</dbReference>
<dbReference type="GO" id="GO:0042742">
    <property type="term" value="P:defense response to bacterium"/>
    <property type="evidence" value="ECO:0007669"/>
    <property type="project" value="UniProtKB-KW"/>
</dbReference>
<comment type="similarity">
    <text evidence="6">Belongs to the glycosyl hydrolase 24 family.</text>
</comment>
<proteinExistence type="inferred from homology"/>
<dbReference type="HAMAP" id="MF_04110">
    <property type="entry name" value="ENDOLYSIN_T4"/>
    <property type="match status" value="1"/>
</dbReference>